<protein>
    <submittedName>
        <fullName evidence="1">Uncharacterized protein</fullName>
    </submittedName>
</protein>
<evidence type="ECO:0000313" key="2">
    <source>
        <dbReference type="Proteomes" id="UP000301629"/>
    </source>
</evidence>
<reference evidence="1 2" key="1">
    <citation type="submission" date="2019-01" db="EMBL/GenBank/DDBJ databases">
        <title>Still something new to discover - new insights into E. coli phage diversity and taxonomy.</title>
        <authorList>
            <person name="Korf I.H.E."/>
            <person name="Adriaennsens E."/>
            <person name="Dreiseikelmann B."/>
            <person name="Kropinski A."/>
            <person name="Nimtz M."/>
            <person name="Meier-Kolthoff J.P."/>
            <person name="Rohde M."/>
            <person name="van Raaij M."/>
            <person name="Wittmann J."/>
        </authorList>
    </citation>
    <scope>NUCLEOTIDE SEQUENCE [LARGE SCALE GENOMIC DNA]</scope>
</reference>
<gene>
    <name evidence="1" type="ORF">WFbE185_00241</name>
</gene>
<proteinExistence type="predicted"/>
<dbReference type="Proteomes" id="UP000301629">
    <property type="component" value="Segment"/>
</dbReference>
<accession>A0A482MW17</accession>
<evidence type="ECO:0000313" key="1">
    <source>
        <dbReference type="EMBL" id="QBQ77744.1"/>
    </source>
</evidence>
<name>A0A482MW17_9CAUD</name>
<sequence>MGINIRIVRKGHGSKKMLAELYNANPLELPIKTETINVDGFEERVLSVTKVYEYNKHNPLDNVYDCWFEVDVT</sequence>
<organism evidence="1 2">
    <name type="scientific">Escherichia phage vB_EcoM_WFbE185</name>
    <dbReference type="NCBI Taxonomy" id="2508199"/>
    <lineage>
        <taxon>Viruses</taxon>
        <taxon>Duplodnaviria</taxon>
        <taxon>Heunggongvirae</taxon>
        <taxon>Uroviricota</taxon>
        <taxon>Caudoviricetes</taxon>
        <taxon>Pantevenvirales</taxon>
        <taxon>Straboviridae</taxon>
        <taxon>Tevenvirinae</taxon>
        <taxon>Mosigvirus</taxon>
        <taxon>Mosigvirus mar005p1</taxon>
    </lineage>
</organism>
<dbReference type="EMBL" id="MK373778">
    <property type="protein sequence ID" value="QBQ77744.1"/>
    <property type="molecule type" value="Genomic_DNA"/>
</dbReference>